<name>A0A2J7QK08_9NEOP</name>
<dbReference type="Proteomes" id="UP000235965">
    <property type="component" value="Unassembled WGS sequence"/>
</dbReference>
<gene>
    <name evidence="2" type="ORF">B7P43_G01809</name>
</gene>
<accession>A0A2J7QK08</accession>
<evidence type="ECO:0000256" key="1">
    <source>
        <dbReference type="SAM" id="Phobius"/>
    </source>
</evidence>
<dbReference type="EMBL" id="NEVH01013547">
    <property type="protein sequence ID" value="PNF28918.1"/>
    <property type="molecule type" value="Genomic_DNA"/>
</dbReference>
<keyword evidence="1" id="KW-0812">Transmembrane</keyword>
<feature type="transmembrane region" description="Helical" evidence="1">
    <location>
        <begin position="6"/>
        <end position="30"/>
    </location>
</feature>
<evidence type="ECO:0000313" key="2">
    <source>
        <dbReference type="EMBL" id="PNF28918.1"/>
    </source>
</evidence>
<protein>
    <submittedName>
        <fullName evidence="2">Uncharacterized protein</fullName>
    </submittedName>
</protein>
<dbReference type="AlphaFoldDB" id="A0A2J7QK08"/>
<keyword evidence="1" id="KW-0472">Membrane</keyword>
<feature type="non-terminal residue" evidence="2">
    <location>
        <position position="1"/>
    </location>
</feature>
<dbReference type="InParanoid" id="A0A2J7QK08"/>
<proteinExistence type="predicted"/>
<organism evidence="2 3">
    <name type="scientific">Cryptotermes secundus</name>
    <dbReference type="NCBI Taxonomy" id="105785"/>
    <lineage>
        <taxon>Eukaryota</taxon>
        <taxon>Metazoa</taxon>
        <taxon>Ecdysozoa</taxon>
        <taxon>Arthropoda</taxon>
        <taxon>Hexapoda</taxon>
        <taxon>Insecta</taxon>
        <taxon>Pterygota</taxon>
        <taxon>Neoptera</taxon>
        <taxon>Polyneoptera</taxon>
        <taxon>Dictyoptera</taxon>
        <taxon>Blattodea</taxon>
        <taxon>Blattoidea</taxon>
        <taxon>Termitoidae</taxon>
        <taxon>Kalotermitidae</taxon>
        <taxon>Cryptotermitinae</taxon>
        <taxon>Cryptotermes</taxon>
    </lineage>
</organism>
<sequence length="127" mass="14551">HTYLPTYLWLYSPCGRFFSSLILYTAVALLGRGISPSQGRYLHTGQRVGYEPTIPVFKRAKTVHVSDRAATVIDHTRQRSGQERTGATLQSALWPNTQMRLFKSYTLTRPICFCMSHIRRSRTAQMI</sequence>
<comment type="caution">
    <text evidence="2">The sequence shown here is derived from an EMBL/GenBank/DDBJ whole genome shotgun (WGS) entry which is preliminary data.</text>
</comment>
<keyword evidence="1" id="KW-1133">Transmembrane helix</keyword>
<reference evidence="2 3" key="1">
    <citation type="submission" date="2017-12" db="EMBL/GenBank/DDBJ databases">
        <title>Hemimetabolous genomes reveal molecular basis of termite eusociality.</title>
        <authorList>
            <person name="Harrison M.C."/>
            <person name="Jongepier E."/>
            <person name="Robertson H.M."/>
            <person name="Arning N."/>
            <person name="Bitard-Feildel T."/>
            <person name="Chao H."/>
            <person name="Childers C.P."/>
            <person name="Dinh H."/>
            <person name="Doddapaneni H."/>
            <person name="Dugan S."/>
            <person name="Gowin J."/>
            <person name="Greiner C."/>
            <person name="Han Y."/>
            <person name="Hu H."/>
            <person name="Hughes D.S.T."/>
            <person name="Huylmans A.-K."/>
            <person name="Kemena C."/>
            <person name="Kremer L.P.M."/>
            <person name="Lee S.L."/>
            <person name="Lopez-Ezquerra A."/>
            <person name="Mallet L."/>
            <person name="Monroy-Kuhn J.M."/>
            <person name="Moser A."/>
            <person name="Murali S.C."/>
            <person name="Muzny D.M."/>
            <person name="Otani S."/>
            <person name="Piulachs M.-D."/>
            <person name="Poelchau M."/>
            <person name="Qu J."/>
            <person name="Schaub F."/>
            <person name="Wada-Katsumata A."/>
            <person name="Worley K.C."/>
            <person name="Xie Q."/>
            <person name="Ylla G."/>
            <person name="Poulsen M."/>
            <person name="Gibbs R.A."/>
            <person name="Schal C."/>
            <person name="Richards S."/>
            <person name="Belles X."/>
            <person name="Korb J."/>
            <person name="Bornberg-Bauer E."/>
        </authorList>
    </citation>
    <scope>NUCLEOTIDE SEQUENCE [LARGE SCALE GENOMIC DNA]</scope>
    <source>
        <tissue evidence="2">Whole body</tissue>
    </source>
</reference>
<evidence type="ECO:0000313" key="3">
    <source>
        <dbReference type="Proteomes" id="UP000235965"/>
    </source>
</evidence>
<keyword evidence="3" id="KW-1185">Reference proteome</keyword>